<evidence type="ECO:0000313" key="2">
    <source>
        <dbReference type="Proteomes" id="UP000220927"/>
    </source>
</evidence>
<dbReference type="Pfam" id="PF19866">
    <property type="entry name" value="DUF6339"/>
    <property type="match status" value="1"/>
</dbReference>
<organism evidence="1 2">
    <name type="scientific">Rhizobium acidisoli</name>
    <dbReference type="NCBI Taxonomy" id="1538158"/>
    <lineage>
        <taxon>Bacteria</taxon>
        <taxon>Pseudomonadati</taxon>
        <taxon>Pseudomonadota</taxon>
        <taxon>Alphaproteobacteria</taxon>
        <taxon>Hyphomicrobiales</taxon>
        <taxon>Rhizobiaceae</taxon>
        <taxon>Rhizobium/Agrobacterium group</taxon>
        <taxon>Rhizobium</taxon>
    </lineage>
</organism>
<sequence>MKARLLKGTTLEELRQAVPTHLQQYRSGNFESIEVDDALWFELDREVNESRFKDMTFSKAGDHYEVDNCIVLYDAFNGLTAYEARDERLWAYYVHTHLLEYSRRRWPIPNDDDQAVAHIRRHFFARDKRQSERDNAASRLWWMAHLCARVPELDREVALEAFLYKSDVRANLVERPTTSQSTELFGAILEKLVTSYRGNKKLFERQAFRRLMAEVNSIGGFKLIDCFDNAQASNVISDLISTKLTLSDI</sequence>
<dbReference type="KEGG" id="rad:CO657_07145"/>
<accession>A0AAE5WMZ7</accession>
<dbReference type="RefSeq" id="WP_054185751.1">
    <property type="nucleotide sequence ID" value="NZ_CP034998.1"/>
</dbReference>
<dbReference type="Proteomes" id="UP000220927">
    <property type="component" value="Chromosome"/>
</dbReference>
<evidence type="ECO:0000313" key="1">
    <source>
        <dbReference type="EMBL" id="QAS77868.1"/>
    </source>
</evidence>
<protein>
    <submittedName>
        <fullName evidence="1">Uncharacterized protein</fullName>
    </submittedName>
</protein>
<proteinExistence type="predicted"/>
<reference evidence="1 2" key="1">
    <citation type="submission" date="2019-01" db="EMBL/GenBank/DDBJ databases">
        <title>Genomic insights into the origins and evolution of symbiotic genes in the Phaseolus vulgaris microsymbionts.</title>
        <authorList>
            <person name="Tong W."/>
        </authorList>
    </citation>
    <scope>NUCLEOTIDE SEQUENCE [LARGE SCALE GENOMIC DNA]</scope>
    <source>
        <strain evidence="1 2">FH23</strain>
    </source>
</reference>
<dbReference type="EMBL" id="CP034998">
    <property type="protein sequence ID" value="QAS77868.1"/>
    <property type="molecule type" value="Genomic_DNA"/>
</dbReference>
<name>A0AAE5WMZ7_9HYPH</name>
<dbReference type="AlphaFoldDB" id="A0AAE5WMZ7"/>
<gene>
    <name evidence="1" type="ORF">CO657_07145</name>
</gene>
<keyword evidence="2" id="KW-1185">Reference proteome</keyword>
<dbReference type="InterPro" id="IPR045920">
    <property type="entry name" value="DUF6339"/>
</dbReference>